<evidence type="ECO:0000256" key="1">
    <source>
        <dbReference type="ARBA" id="ARBA00006354"/>
    </source>
</evidence>
<dbReference type="Pfam" id="PF13335">
    <property type="entry name" value="Mg_chelatase_C"/>
    <property type="match status" value="1"/>
</dbReference>
<dbReference type="Gene3D" id="3.40.50.300">
    <property type="entry name" value="P-loop containing nucleotide triphosphate hydrolases"/>
    <property type="match status" value="1"/>
</dbReference>
<dbReference type="CDD" id="cd00009">
    <property type="entry name" value="AAA"/>
    <property type="match status" value="1"/>
</dbReference>
<dbReference type="InterPro" id="IPR025158">
    <property type="entry name" value="Mg_chelat-rel_C"/>
</dbReference>
<dbReference type="InterPro" id="IPR000523">
    <property type="entry name" value="Mg_chelatse_chII-like_cat_dom"/>
</dbReference>
<evidence type="ECO:0000256" key="3">
    <source>
        <dbReference type="ARBA" id="ARBA00022840"/>
    </source>
</evidence>
<keyword evidence="3" id="KW-0067">ATP-binding</keyword>
<feature type="domain" description="AAA+ ATPase" evidence="4">
    <location>
        <begin position="214"/>
        <end position="393"/>
    </location>
</feature>
<dbReference type="SMART" id="SM00382">
    <property type="entry name" value="AAA"/>
    <property type="match status" value="1"/>
</dbReference>
<dbReference type="Gene3D" id="3.30.230.10">
    <property type="match status" value="1"/>
</dbReference>
<dbReference type="InterPro" id="IPR001208">
    <property type="entry name" value="MCM_dom"/>
</dbReference>
<reference evidence="5 6" key="1">
    <citation type="submission" date="2021-04" db="EMBL/GenBank/DDBJ databases">
        <title>Novel species identification of genus Shewanella.</title>
        <authorList>
            <person name="Liu G."/>
        </authorList>
    </citation>
    <scope>NUCLEOTIDE SEQUENCE [LARGE SCALE GENOMIC DNA]</scope>
    <source>
        <strain evidence="5 6">FJAT-54481</strain>
    </source>
</reference>
<dbReference type="PANTHER" id="PTHR32039:SF7">
    <property type="entry name" value="COMPETENCE PROTEIN COMM"/>
    <property type="match status" value="1"/>
</dbReference>
<dbReference type="EMBL" id="CP073587">
    <property type="protein sequence ID" value="QUN06178.1"/>
    <property type="molecule type" value="Genomic_DNA"/>
</dbReference>
<dbReference type="RefSeq" id="WP_212595194.1">
    <property type="nucleotide sequence ID" value="NZ_CP073587.1"/>
</dbReference>
<dbReference type="SUPFAM" id="SSF54211">
    <property type="entry name" value="Ribosomal protein S5 domain 2-like"/>
    <property type="match status" value="1"/>
</dbReference>
<sequence>MAIAKVATRAAVGVEAPQVWVEAHISNGLPAFNLVGLPEASVKEARERVRSALINAGFEFPQRRITINLAPADLPKQGGRYDLPIAIGILAASEQLPLQALEDHEFIGELALSGEIRECPGMLPVIVAARRKAMKLVIPQGNRSEAELVGYAEIQLAQHLQHVAAYLHGQMQLPGITREMLWQDTVSCHHEHSCLSDVIGQYQAKQALEIAAAGGHNLLMLGPPGTGKTMLASRIISLLPPLNYEEALEVAALHSVAGMTMDTTQFYQRPFRAPHHTSSAISLVGGGSVPRPGEISLAHHGVLFLDEVAEFPRRVLDCLREPMETGEVVISRAAAKLTFAARFQLIAAMNPSPCGDTGTDSRATPDQIRRYLSRLSGPFIDRFDLTIEVPKLPAGTLTAPKAEGETSANIAARVRSAREVQLSRAGVLNCQLGSKALKQAGFKSADLVFLEQSVTKLGLSVRSFHRLQRVARTIADLQQSSTVERRHIAQALGYRAMDRLLTGLRAQ</sequence>
<accession>A0ABX7YTW0</accession>
<dbReference type="Pfam" id="PF01078">
    <property type="entry name" value="Mg_chelatase"/>
    <property type="match status" value="1"/>
</dbReference>
<gene>
    <name evidence="5" type="ORF">KDN34_01505</name>
</gene>
<dbReference type="InterPro" id="IPR045006">
    <property type="entry name" value="CHLI-like"/>
</dbReference>
<evidence type="ECO:0000256" key="2">
    <source>
        <dbReference type="ARBA" id="ARBA00022741"/>
    </source>
</evidence>
<dbReference type="InterPro" id="IPR004482">
    <property type="entry name" value="Mg_chelat-rel"/>
</dbReference>
<organism evidence="5 6">
    <name type="scientific">Shewanella yunxiaonensis</name>
    <dbReference type="NCBI Taxonomy" id="2829809"/>
    <lineage>
        <taxon>Bacteria</taxon>
        <taxon>Pseudomonadati</taxon>
        <taxon>Pseudomonadota</taxon>
        <taxon>Gammaproteobacteria</taxon>
        <taxon>Alteromonadales</taxon>
        <taxon>Shewanellaceae</taxon>
        <taxon>Shewanella</taxon>
    </lineage>
</organism>
<proteinExistence type="inferred from homology"/>
<dbReference type="NCBIfam" id="TIGR00368">
    <property type="entry name" value="YifB family Mg chelatase-like AAA ATPase"/>
    <property type="match status" value="1"/>
</dbReference>
<dbReference type="Pfam" id="PF13541">
    <property type="entry name" value="ChlI"/>
    <property type="match status" value="1"/>
</dbReference>
<protein>
    <submittedName>
        <fullName evidence="5">YifB family Mg chelatase-like AAA ATPase</fullName>
    </submittedName>
</protein>
<evidence type="ECO:0000259" key="4">
    <source>
        <dbReference type="SMART" id="SM00382"/>
    </source>
</evidence>
<dbReference type="InterPro" id="IPR014721">
    <property type="entry name" value="Ribsml_uS5_D2-typ_fold_subgr"/>
</dbReference>
<comment type="similarity">
    <text evidence="1">Belongs to the Mg-chelatase subunits D/I family. ComM subfamily.</text>
</comment>
<dbReference type="SUPFAM" id="SSF52540">
    <property type="entry name" value="P-loop containing nucleoside triphosphate hydrolases"/>
    <property type="match status" value="1"/>
</dbReference>
<dbReference type="NCBIfam" id="NF007365">
    <property type="entry name" value="PRK09862.1"/>
    <property type="match status" value="1"/>
</dbReference>
<dbReference type="InterPro" id="IPR020568">
    <property type="entry name" value="Ribosomal_Su5_D2-typ_SF"/>
</dbReference>
<evidence type="ECO:0000313" key="5">
    <source>
        <dbReference type="EMBL" id="QUN06178.1"/>
    </source>
</evidence>
<keyword evidence="2" id="KW-0547">Nucleotide-binding</keyword>
<evidence type="ECO:0000313" key="6">
    <source>
        <dbReference type="Proteomes" id="UP000679575"/>
    </source>
</evidence>
<keyword evidence="6" id="KW-1185">Reference proteome</keyword>
<dbReference type="Proteomes" id="UP000679575">
    <property type="component" value="Chromosome"/>
</dbReference>
<dbReference type="PRINTS" id="PR01657">
    <property type="entry name" value="MCMFAMILY"/>
</dbReference>
<dbReference type="PANTHER" id="PTHR32039">
    <property type="entry name" value="MAGNESIUM-CHELATASE SUBUNIT CHLI"/>
    <property type="match status" value="1"/>
</dbReference>
<dbReference type="InterPro" id="IPR027417">
    <property type="entry name" value="P-loop_NTPase"/>
</dbReference>
<dbReference type="InterPro" id="IPR003593">
    <property type="entry name" value="AAA+_ATPase"/>
</dbReference>
<name>A0ABX7YTW0_9GAMM</name>